<protein>
    <submittedName>
        <fullName evidence="5">Efflux transporter periplasmic adaptor subunit</fullName>
    </submittedName>
</protein>
<name>A0A2N7CJ34_VIBSP</name>
<accession>A0A2N7CJ34</accession>
<feature type="chain" id="PRO_5014827765" evidence="3">
    <location>
        <begin position="24"/>
        <end position="428"/>
    </location>
</feature>
<proteinExistence type="inferred from homology"/>
<evidence type="ECO:0000256" key="1">
    <source>
        <dbReference type="ARBA" id="ARBA00009477"/>
    </source>
</evidence>
<evidence type="ECO:0000256" key="3">
    <source>
        <dbReference type="SAM" id="SignalP"/>
    </source>
</evidence>
<evidence type="ECO:0000259" key="4">
    <source>
        <dbReference type="Pfam" id="PF25973"/>
    </source>
</evidence>
<feature type="compositionally biased region" description="Basic and acidic residues" evidence="2">
    <location>
        <begin position="163"/>
        <end position="172"/>
    </location>
</feature>
<dbReference type="Proteomes" id="UP000235405">
    <property type="component" value="Unassembled WGS sequence"/>
</dbReference>
<dbReference type="PANTHER" id="PTHR30469">
    <property type="entry name" value="MULTIDRUG RESISTANCE PROTEIN MDTA"/>
    <property type="match status" value="1"/>
</dbReference>
<dbReference type="NCBIfam" id="TIGR01730">
    <property type="entry name" value="RND_mfp"/>
    <property type="match status" value="1"/>
</dbReference>
<comment type="similarity">
    <text evidence="1">Belongs to the membrane fusion protein (MFP) (TC 8.A.1) family.</text>
</comment>
<dbReference type="InterPro" id="IPR006143">
    <property type="entry name" value="RND_pump_MFP"/>
</dbReference>
<feature type="signal peptide" evidence="3">
    <location>
        <begin position="1"/>
        <end position="23"/>
    </location>
</feature>
<evidence type="ECO:0000256" key="2">
    <source>
        <dbReference type="SAM" id="MobiDB-lite"/>
    </source>
</evidence>
<evidence type="ECO:0000313" key="6">
    <source>
        <dbReference type="Proteomes" id="UP000235405"/>
    </source>
</evidence>
<dbReference type="InterPro" id="IPR058647">
    <property type="entry name" value="BSH_CzcB-like"/>
</dbReference>
<dbReference type="Gene3D" id="2.40.30.170">
    <property type="match status" value="1"/>
</dbReference>
<dbReference type="Gene3D" id="2.40.50.100">
    <property type="match status" value="2"/>
</dbReference>
<dbReference type="Pfam" id="PF25973">
    <property type="entry name" value="BSH_CzcB"/>
    <property type="match status" value="1"/>
</dbReference>
<dbReference type="RefSeq" id="WP_102481819.1">
    <property type="nucleotide sequence ID" value="NZ_MCSW01000045.1"/>
</dbReference>
<dbReference type="PANTHER" id="PTHR30469:SF12">
    <property type="entry name" value="MULTIDRUG RESISTANCE PROTEIN MDTA"/>
    <property type="match status" value="1"/>
</dbReference>
<feature type="domain" description="CzcB-like barrel-sandwich hybrid" evidence="4">
    <location>
        <begin position="107"/>
        <end position="245"/>
    </location>
</feature>
<dbReference type="EMBL" id="MCSW01000045">
    <property type="protein sequence ID" value="PMF31013.1"/>
    <property type="molecule type" value="Genomic_DNA"/>
</dbReference>
<comment type="caution">
    <text evidence="5">The sequence shown here is derived from an EMBL/GenBank/DDBJ whole genome shotgun (WGS) entry which is preliminary data.</text>
</comment>
<gene>
    <name evidence="5" type="ORF">BCV19_23425</name>
</gene>
<dbReference type="GO" id="GO:1990281">
    <property type="term" value="C:efflux pump complex"/>
    <property type="evidence" value="ECO:0007669"/>
    <property type="project" value="TreeGrafter"/>
</dbReference>
<feature type="region of interest" description="Disordered" evidence="2">
    <location>
        <begin position="163"/>
        <end position="185"/>
    </location>
</feature>
<evidence type="ECO:0000313" key="5">
    <source>
        <dbReference type="EMBL" id="PMF31013.1"/>
    </source>
</evidence>
<dbReference type="SUPFAM" id="SSF111369">
    <property type="entry name" value="HlyD-like secretion proteins"/>
    <property type="match status" value="1"/>
</dbReference>
<keyword evidence="3" id="KW-0732">Signal</keyword>
<reference evidence="6" key="1">
    <citation type="submission" date="2016-07" db="EMBL/GenBank/DDBJ databases">
        <title>Nontailed viruses are major unrecognized killers of bacteria in the ocean.</title>
        <authorList>
            <person name="Kauffman K."/>
            <person name="Hussain F."/>
            <person name="Yang J."/>
            <person name="Arevalo P."/>
            <person name="Brown J."/>
            <person name="Cutler M."/>
            <person name="Kelly L."/>
            <person name="Polz M.F."/>
        </authorList>
    </citation>
    <scope>NUCLEOTIDE SEQUENCE [LARGE SCALE GENOMIC DNA]</scope>
    <source>
        <strain evidence="6">10N.286.54.F3</strain>
    </source>
</reference>
<sequence length="428" mass="46491">MKLNTITIAITLVAGSSIFAALAYNGSQTEPTPQKTNELKVSESQVMVAETKSIGTKYIGAKSVETTTLGASQQQQVSVVLATLGDYQAEVVGYGEAKSRYELMFSTEVSGRVEAISSQFETGQVIGQGDVIANIDSTSYQQAVTQAKANVAQAQLDLLEEQRQGEQAKSEWQRSGLSGEPDSPLVLREPQLAQVTAALENAKLELVKAEQDLEKTTLVAPFDSLVVSRDVQPGSYAQTGAQIATLYSVDEVEVSVPLSESQWLSLPNSDNSQLKEQPWPVTLSSSNGQYQWQGYVERVEQHLQQDTRQRSLIVKVDNPLDQEKDLYPGTFVQATISGKQLTQLWELPASALSQQGDLWFVDDNGLLSKSNANVEFEKGGLIYIDPTKLSNSTELNSLTESNSDSVQVVKRPLSSFKSGMVVLAKAEG</sequence>
<dbReference type="GO" id="GO:0015562">
    <property type="term" value="F:efflux transmembrane transporter activity"/>
    <property type="evidence" value="ECO:0007669"/>
    <property type="project" value="TreeGrafter"/>
</dbReference>
<dbReference type="AlphaFoldDB" id="A0A2N7CJ34"/>
<organism evidence="5 6">
    <name type="scientific">Vibrio splendidus</name>
    <dbReference type="NCBI Taxonomy" id="29497"/>
    <lineage>
        <taxon>Bacteria</taxon>
        <taxon>Pseudomonadati</taxon>
        <taxon>Pseudomonadota</taxon>
        <taxon>Gammaproteobacteria</taxon>
        <taxon>Vibrionales</taxon>
        <taxon>Vibrionaceae</taxon>
        <taxon>Vibrio</taxon>
    </lineage>
</organism>